<keyword evidence="4" id="KW-1003">Cell membrane</keyword>
<evidence type="ECO:0000256" key="5">
    <source>
        <dbReference type="ARBA" id="ARBA00022692"/>
    </source>
</evidence>
<gene>
    <name evidence="22" type="ORF">APTSU1_000728000</name>
</gene>
<evidence type="ECO:0000256" key="20">
    <source>
        <dbReference type="SAM" id="SignalP"/>
    </source>
</evidence>
<reference evidence="22 23" key="1">
    <citation type="submission" date="2024-08" db="EMBL/GenBank/DDBJ databases">
        <title>The draft genome of Apodemus speciosus.</title>
        <authorList>
            <person name="Nabeshima K."/>
            <person name="Suzuki S."/>
            <person name="Onuma M."/>
        </authorList>
    </citation>
    <scope>NUCLEOTIDE SEQUENCE [LARGE SCALE GENOMIC DNA]</scope>
    <source>
        <strain evidence="22">IB14-021</strain>
    </source>
</reference>
<proteinExistence type="inferred from homology"/>
<feature type="region of interest" description="Disordered" evidence="19">
    <location>
        <begin position="325"/>
        <end position="364"/>
    </location>
</feature>
<keyword evidence="5" id="KW-0812">Transmembrane</keyword>
<sequence length="364" mass="40309">MLQPWVLSLLVVLLPQTWGAEPRPPLMYHLTAVSDPSPGLPSFWATGWLGPQQYLTYSSLRQEADPCGAWVWEDQVSWYWEKETTDLRSKEKLFSEALKTLKMQMNGTFTLQGLLGCELAPDNSSLPTALFALNGEEFMEFNPTTGNWSGEWPETGIVGNLWMKQPEVARQEQEFLLTSCPERLLGHLERGSHNLEWKEPPSMRLKARPGNSGSSVLTCAAFSFFPPELKFRFLRNGLASGSGNCSTGPNGDGSFHAWSLLEVKRGDEHHYQCQVEHEGLPQPLIVDLGFIIQIVCACGRDRSWFIAGGGGHRRRCASVEQNEKRAPRAPWLSLSGDDSGDLLPGGNLPPEAEPQGANAFPATS</sequence>
<dbReference type="EMBL" id="BAAFST010000007">
    <property type="protein sequence ID" value="GAB1292049.1"/>
    <property type="molecule type" value="Genomic_DNA"/>
</dbReference>
<evidence type="ECO:0000256" key="15">
    <source>
        <dbReference type="ARBA" id="ARBA00041280"/>
    </source>
</evidence>
<dbReference type="InterPro" id="IPR036179">
    <property type="entry name" value="Ig-like_dom_sf"/>
</dbReference>
<dbReference type="Gene3D" id="2.60.40.10">
    <property type="entry name" value="Immunoglobulins"/>
    <property type="match status" value="1"/>
</dbReference>
<evidence type="ECO:0000256" key="16">
    <source>
        <dbReference type="ARBA" id="ARBA00041407"/>
    </source>
</evidence>
<organism evidence="22 23">
    <name type="scientific">Apodemus speciosus</name>
    <name type="common">Large Japanese field mouse</name>
    <dbReference type="NCBI Taxonomy" id="105296"/>
    <lineage>
        <taxon>Eukaryota</taxon>
        <taxon>Metazoa</taxon>
        <taxon>Chordata</taxon>
        <taxon>Craniata</taxon>
        <taxon>Vertebrata</taxon>
        <taxon>Euteleostomi</taxon>
        <taxon>Mammalia</taxon>
        <taxon>Eutheria</taxon>
        <taxon>Euarchontoglires</taxon>
        <taxon>Glires</taxon>
        <taxon>Rodentia</taxon>
        <taxon>Myomorpha</taxon>
        <taxon>Muroidea</taxon>
        <taxon>Muridae</taxon>
        <taxon>Murinae</taxon>
        <taxon>Apodemus</taxon>
    </lineage>
</organism>
<dbReference type="InterPro" id="IPR003597">
    <property type="entry name" value="Ig_C1-set"/>
</dbReference>
<evidence type="ECO:0000256" key="1">
    <source>
        <dbReference type="ARBA" id="ARBA00004251"/>
    </source>
</evidence>
<comment type="similarity">
    <text evidence="3">Belongs to the immunoglobulin superfamily.</text>
</comment>
<keyword evidence="12" id="KW-0325">Glycoprotein</keyword>
<keyword evidence="13" id="KW-0393">Immunoglobulin domain</keyword>
<evidence type="ECO:0000256" key="18">
    <source>
        <dbReference type="ARBA" id="ARBA00046902"/>
    </source>
</evidence>
<evidence type="ECO:0000256" key="13">
    <source>
        <dbReference type="ARBA" id="ARBA00023319"/>
    </source>
</evidence>
<dbReference type="CDD" id="cd21011">
    <property type="entry name" value="IgC1_MHC-like_FcRn"/>
    <property type="match status" value="1"/>
</dbReference>
<evidence type="ECO:0000256" key="10">
    <source>
        <dbReference type="ARBA" id="ARBA00023157"/>
    </source>
</evidence>
<accession>A0ABQ0EYC6</accession>
<comment type="subunit">
    <text evidence="18">FcRn complex consists of two subunits: p51, and p14 which is equivalent to beta-2-microglobulin. It forms an MHC class I-like heterodimer. Interacts with albumin/ALB; this interaction regulates ALB homeostasis.</text>
</comment>
<keyword evidence="8" id="KW-1133">Transmembrane helix</keyword>
<dbReference type="PROSITE" id="PS00290">
    <property type="entry name" value="IG_MHC"/>
    <property type="match status" value="1"/>
</dbReference>
<dbReference type="InterPro" id="IPR011162">
    <property type="entry name" value="MHC_I/II-like_Ag-recog"/>
</dbReference>
<evidence type="ECO:0000256" key="6">
    <source>
        <dbReference type="ARBA" id="ARBA00022729"/>
    </source>
</evidence>
<dbReference type="Gene3D" id="3.30.500.10">
    <property type="entry name" value="MHC class I-like antigen recognition-like"/>
    <property type="match status" value="1"/>
</dbReference>
<evidence type="ECO:0000256" key="19">
    <source>
        <dbReference type="SAM" id="MobiDB-lite"/>
    </source>
</evidence>
<comment type="subcellular location">
    <subcellularLocation>
        <location evidence="1">Cell membrane</location>
        <topology evidence="1">Single-pass type I membrane protein</topology>
    </subcellularLocation>
    <subcellularLocation>
        <location evidence="2">Endosome membrane</location>
    </subcellularLocation>
</comment>
<dbReference type="SUPFAM" id="SSF48726">
    <property type="entry name" value="Immunoglobulin"/>
    <property type="match status" value="1"/>
</dbReference>
<dbReference type="SUPFAM" id="SSF54452">
    <property type="entry name" value="MHC antigen-recognition domain"/>
    <property type="match status" value="1"/>
</dbReference>
<protein>
    <recommendedName>
        <fullName evidence="14">IgG receptor FcRn large subunit p51</fullName>
    </recommendedName>
    <alternativeName>
        <fullName evidence="16">IgG Fc fragment receptor transporter alpha chain</fullName>
    </alternativeName>
    <alternativeName>
        <fullName evidence="15">Neonatal Fc receptor</fullName>
    </alternativeName>
</protein>
<feature type="signal peptide" evidence="20">
    <location>
        <begin position="1"/>
        <end position="19"/>
    </location>
</feature>
<evidence type="ECO:0000259" key="21">
    <source>
        <dbReference type="PROSITE" id="PS50835"/>
    </source>
</evidence>
<dbReference type="SMART" id="SM00407">
    <property type="entry name" value="IGc1"/>
    <property type="match status" value="1"/>
</dbReference>
<keyword evidence="6 20" id="KW-0732">Signal</keyword>
<evidence type="ECO:0000256" key="3">
    <source>
        <dbReference type="ARBA" id="ARBA00008637"/>
    </source>
</evidence>
<dbReference type="InterPro" id="IPR013783">
    <property type="entry name" value="Ig-like_fold"/>
</dbReference>
<feature type="compositionally biased region" description="Low complexity" evidence="19">
    <location>
        <begin position="332"/>
        <end position="350"/>
    </location>
</feature>
<keyword evidence="10" id="KW-1015">Disulfide bond</keyword>
<dbReference type="InterPro" id="IPR050208">
    <property type="entry name" value="MHC_class-I_related"/>
</dbReference>
<evidence type="ECO:0000313" key="23">
    <source>
        <dbReference type="Proteomes" id="UP001623349"/>
    </source>
</evidence>
<keyword evidence="11 22" id="KW-0675">Receptor</keyword>
<evidence type="ECO:0000256" key="8">
    <source>
        <dbReference type="ARBA" id="ARBA00022989"/>
    </source>
</evidence>
<evidence type="ECO:0000256" key="2">
    <source>
        <dbReference type="ARBA" id="ARBA00004608"/>
    </source>
</evidence>
<evidence type="ECO:0000256" key="11">
    <source>
        <dbReference type="ARBA" id="ARBA00023170"/>
    </source>
</evidence>
<dbReference type="PROSITE" id="PS50835">
    <property type="entry name" value="IG_LIKE"/>
    <property type="match status" value="1"/>
</dbReference>
<evidence type="ECO:0000256" key="9">
    <source>
        <dbReference type="ARBA" id="ARBA00023136"/>
    </source>
</evidence>
<dbReference type="PANTHER" id="PTHR16675">
    <property type="entry name" value="MHC CLASS I-RELATED"/>
    <property type="match status" value="1"/>
</dbReference>
<evidence type="ECO:0000256" key="7">
    <source>
        <dbReference type="ARBA" id="ARBA00022753"/>
    </source>
</evidence>
<comment type="function">
    <text evidence="17">Cell surface receptor that transfers passive humoral immunity from the mother to the newborn. Binds to the Fc region of monomeric immunoglobulin gamma and mediates its selective uptake from milk. IgG in the milk is bound at the apical surface of the intestinal epithelium. The resultant FcRn-IgG complexes are transcytosed across the intestinal epithelium and IgG is released from FcRn into blood or tissue fluids. Throughout life, contributes to effective humoral immunity by recycling IgG and extending its half-life in the circulation. Mechanistically, monomeric IgG binding to FcRn in acidic endosomes of endothelial and hematopoietic cells recycles IgG to the cell surface where it is released into the circulation. In addition of IgG, regulates homeostasis of the other most abundant circulating protein albumin/ALB.</text>
</comment>
<keyword evidence="7" id="KW-0967">Endosome</keyword>
<evidence type="ECO:0000256" key="14">
    <source>
        <dbReference type="ARBA" id="ARBA00040486"/>
    </source>
</evidence>
<keyword evidence="9" id="KW-0472">Membrane</keyword>
<dbReference type="Proteomes" id="UP001623349">
    <property type="component" value="Unassembled WGS sequence"/>
</dbReference>
<dbReference type="InterPro" id="IPR003006">
    <property type="entry name" value="Ig/MHC_CS"/>
</dbReference>
<feature type="chain" id="PRO_5045121653" description="IgG receptor FcRn large subunit p51" evidence="20">
    <location>
        <begin position="20"/>
        <end position="364"/>
    </location>
</feature>
<evidence type="ECO:0000256" key="4">
    <source>
        <dbReference type="ARBA" id="ARBA00022475"/>
    </source>
</evidence>
<dbReference type="PANTHER" id="PTHR16675:SF3">
    <property type="entry name" value="IGG RECEPTOR FCRN LARGE SUBUNIT P51"/>
    <property type="match status" value="1"/>
</dbReference>
<dbReference type="Pfam" id="PF00129">
    <property type="entry name" value="MHC_I"/>
    <property type="match status" value="1"/>
</dbReference>
<evidence type="ECO:0000256" key="17">
    <source>
        <dbReference type="ARBA" id="ARBA00046029"/>
    </source>
</evidence>
<dbReference type="InterPro" id="IPR011161">
    <property type="entry name" value="MHC_I-like_Ag-recog"/>
</dbReference>
<keyword evidence="23" id="KW-1185">Reference proteome</keyword>
<name>A0ABQ0EYC6_APOSI</name>
<dbReference type="Pfam" id="PF07654">
    <property type="entry name" value="C1-set"/>
    <property type="match status" value="1"/>
</dbReference>
<dbReference type="InterPro" id="IPR037055">
    <property type="entry name" value="MHC_I-like_Ag-recog_sf"/>
</dbReference>
<evidence type="ECO:0000256" key="12">
    <source>
        <dbReference type="ARBA" id="ARBA00023180"/>
    </source>
</evidence>
<dbReference type="InterPro" id="IPR007110">
    <property type="entry name" value="Ig-like_dom"/>
</dbReference>
<comment type="caution">
    <text evidence="22">The sequence shown here is derived from an EMBL/GenBank/DDBJ whole genome shotgun (WGS) entry which is preliminary data.</text>
</comment>
<feature type="domain" description="Ig-like" evidence="21">
    <location>
        <begin position="200"/>
        <end position="287"/>
    </location>
</feature>
<evidence type="ECO:0000313" key="22">
    <source>
        <dbReference type="EMBL" id="GAB1292049.1"/>
    </source>
</evidence>